<feature type="transmembrane region" description="Helical" evidence="5">
    <location>
        <begin position="147"/>
        <end position="164"/>
    </location>
</feature>
<feature type="transmembrane region" description="Helical" evidence="5">
    <location>
        <begin position="413"/>
        <end position="434"/>
    </location>
</feature>
<dbReference type="OrthoDB" id="19148at2157"/>
<dbReference type="Pfam" id="PF01943">
    <property type="entry name" value="Polysacc_synt"/>
    <property type="match status" value="1"/>
</dbReference>
<dbReference type="HOGENOM" id="CLU_022017_6_2_2"/>
<feature type="transmembrane region" description="Helical" evidence="5">
    <location>
        <begin position="251"/>
        <end position="273"/>
    </location>
</feature>
<dbReference type="PANTHER" id="PTHR43424">
    <property type="entry name" value="LOCUS PUTATIVE PROTEIN 1-RELATED"/>
    <property type="match status" value="1"/>
</dbReference>
<sequence length="475" mass="53483">MTTVKKIAKNSLFLLAGQVTSIVFGFFYFVYMARYLGAEDLGILSFALSFASILGLIGDLGLSSLMIREVSRNLSQAPRYLGSILLMKILLSMVNFGVAAIAINILGYSEPTIRVVYIITLYNIATNFTYVFYSVFQAFERFEFQSLGIILNSTLMIVGIFFAVEQRLDLIYFAFIYLIVNTIILVYSFLICIRKFTIPTLNIDWVFWKQIISESAPFWLNTVFVLIYFKIDMVMLSVMNGDSVVGWYAASYRLIDALALLPAVLMSTMYPVFSKFYVSSIDSLEFAFKKSLKLLTIISIPIGIGTTILAERIIILIYGMEYSPSVTALQILIWASVLSFINYTPATYFNSIDKQRTLMMFTFVGAILNLILNFILIPQFSYKGAAVATVSTELVVGLLLISNMHRIQNLSSLLRDLIFKSLIAGAVMGIFLLIFQNCTLILLILFAAILYFTALYIINGFEKEDISLLNQVLGR</sequence>
<evidence type="ECO:0000256" key="3">
    <source>
        <dbReference type="ARBA" id="ARBA00022989"/>
    </source>
</evidence>
<evidence type="ECO:0000313" key="7">
    <source>
        <dbReference type="Proteomes" id="UP000033101"/>
    </source>
</evidence>
<evidence type="ECO:0000256" key="5">
    <source>
        <dbReference type="SAM" id="Phobius"/>
    </source>
</evidence>
<reference evidence="6 7" key="1">
    <citation type="submission" date="2014-07" db="EMBL/GenBank/DDBJ databases">
        <title>Methanogenic archaea and the global carbon cycle.</title>
        <authorList>
            <person name="Henriksen J.R."/>
            <person name="Luke J."/>
            <person name="Reinhart S."/>
            <person name="Benedict M.N."/>
            <person name="Youngblut N.D."/>
            <person name="Metcalf M.E."/>
            <person name="Whitaker R.J."/>
            <person name="Metcalf W.W."/>
        </authorList>
    </citation>
    <scope>NUCLEOTIDE SEQUENCE [LARGE SCALE GENOMIC DNA]</scope>
    <source>
        <strain evidence="6 7">HB-1</strain>
    </source>
</reference>
<dbReference type="EMBL" id="CP009516">
    <property type="protein sequence ID" value="AKB77259.1"/>
    <property type="molecule type" value="Genomic_DNA"/>
</dbReference>
<dbReference type="PANTHER" id="PTHR43424:SF1">
    <property type="entry name" value="LOCUS PUTATIVE PROTEIN 1-RELATED"/>
    <property type="match status" value="1"/>
</dbReference>
<proteinExistence type="predicted"/>
<dbReference type="GeneID" id="24829930"/>
<dbReference type="CDD" id="cd13128">
    <property type="entry name" value="MATE_Wzx_like"/>
    <property type="match status" value="1"/>
</dbReference>
<feature type="transmembrane region" description="Helical" evidence="5">
    <location>
        <begin position="12"/>
        <end position="31"/>
    </location>
</feature>
<dbReference type="GO" id="GO:0016020">
    <property type="term" value="C:membrane"/>
    <property type="evidence" value="ECO:0007669"/>
    <property type="project" value="UniProtKB-SubCell"/>
</dbReference>
<feature type="transmembrane region" description="Helical" evidence="5">
    <location>
        <begin position="358"/>
        <end position="376"/>
    </location>
</feature>
<dbReference type="RefSeq" id="WP_048137595.1">
    <property type="nucleotide sequence ID" value="NZ_CP009516.1"/>
</dbReference>
<keyword evidence="3 5" id="KW-1133">Transmembrane helix</keyword>
<evidence type="ECO:0000256" key="1">
    <source>
        <dbReference type="ARBA" id="ARBA00004141"/>
    </source>
</evidence>
<feature type="transmembrane region" description="Helical" evidence="5">
    <location>
        <begin position="115"/>
        <end position="135"/>
    </location>
</feature>
<keyword evidence="7" id="KW-1185">Reference proteome</keyword>
<keyword evidence="2 5" id="KW-0812">Transmembrane</keyword>
<gene>
    <name evidence="6" type="ORF">MSHOH_0776</name>
</gene>
<dbReference type="KEGG" id="mhor:MSHOH_0776"/>
<feature type="transmembrane region" description="Helical" evidence="5">
    <location>
        <begin position="382"/>
        <end position="401"/>
    </location>
</feature>
<organism evidence="6 7">
    <name type="scientific">Methanosarcina horonobensis HB-1 = JCM 15518</name>
    <dbReference type="NCBI Taxonomy" id="1434110"/>
    <lineage>
        <taxon>Archaea</taxon>
        <taxon>Methanobacteriati</taxon>
        <taxon>Methanobacteriota</taxon>
        <taxon>Stenosarchaea group</taxon>
        <taxon>Methanomicrobia</taxon>
        <taxon>Methanosarcinales</taxon>
        <taxon>Methanosarcinaceae</taxon>
        <taxon>Methanosarcina</taxon>
    </lineage>
</organism>
<comment type="subcellular location">
    <subcellularLocation>
        <location evidence="1">Membrane</location>
        <topology evidence="1">Multi-pass membrane protein</topology>
    </subcellularLocation>
</comment>
<dbReference type="InterPro" id="IPR052556">
    <property type="entry name" value="PolySynth_Transporter"/>
</dbReference>
<accession>A0A0E3S7C3</accession>
<feature type="transmembrane region" description="Helical" evidence="5">
    <location>
        <begin position="170"/>
        <end position="190"/>
    </location>
</feature>
<dbReference type="AlphaFoldDB" id="A0A0E3S7C3"/>
<feature type="transmembrane region" description="Helical" evidence="5">
    <location>
        <begin position="211"/>
        <end position="231"/>
    </location>
</feature>
<feature type="transmembrane region" description="Helical" evidence="5">
    <location>
        <begin position="440"/>
        <end position="458"/>
    </location>
</feature>
<dbReference type="STRING" id="1434110.MSHOH_0776"/>
<protein>
    <submittedName>
        <fullName evidence="6">Membrane protein involved in the export of O-antigen, teichoic acid lipoteichoic acids</fullName>
    </submittedName>
</protein>
<dbReference type="Proteomes" id="UP000033101">
    <property type="component" value="Chromosome"/>
</dbReference>
<evidence type="ECO:0000256" key="2">
    <source>
        <dbReference type="ARBA" id="ARBA00022692"/>
    </source>
</evidence>
<dbReference type="InterPro" id="IPR002797">
    <property type="entry name" value="Polysacc_synth"/>
</dbReference>
<feature type="transmembrane region" description="Helical" evidence="5">
    <location>
        <begin position="85"/>
        <end position="109"/>
    </location>
</feature>
<feature type="transmembrane region" description="Helical" evidence="5">
    <location>
        <begin position="43"/>
        <end position="65"/>
    </location>
</feature>
<name>A0A0E3S7C3_9EURY</name>
<dbReference type="PATRIC" id="fig|1434110.4.peg.952"/>
<evidence type="ECO:0000256" key="4">
    <source>
        <dbReference type="ARBA" id="ARBA00023136"/>
    </source>
</evidence>
<keyword evidence="4 5" id="KW-0472">Membrane</keyword>
<evidence type="ECO:0000313" key="6">
    <source>
        <dbReference type="EMBL" id="AKB77259.1"/>
    </source>
</evidence>
<feature type="transmembrane region" description="Helical" evidence="5">
    <location>
        <begin position="326"/>
        <end position="346"/>
    </location>
</feature>
<feature type="transmembrane region" description="Helical" evidence="5">
    <location>
        <begin position="294"/>
        <end position="320"/>
    </location>
</feature>